<dbReference type="EMBL" id="BSBI01000019">
    <property type="protein sequence ID" value="GLF99264.1"/>
    <property type="molecule type" value="Genomic_DNA"/>
</dbReference>
<dbReference type="Proteomes" id="UP001291653">
    <property type="component" value="Unassembled WGS sequence"/>
</dbReference>
<evidence type="ECO:0000313" key="2">
    <source>
        <dbReference type="EMBL" id="GLF99264.1"/>
    </source>
</evidence>
<gene>
    <name evidence="2" type="ORF">SYYSPA8_33225</name>
</gene>
<proteinExistence type="predicted"/>
<sequence>MERERWIDAAPGVRLWAEERGPADAPVLLLVMGAQASGIGWPDELVDLLVERHRVIRYDHRDTGRSTWAFEERPYPVTALAEDAVAVLDGFGVERAHVVGMSLGGMLTQLLIADHPDRLLSATVIGTNALSTVPYTAPDGTRVPPQELPGIAPELLELWSRPVVERNLEDELDHRVEHWRMLGGDQLPFDAAYARELERRVVEHTGHHRSGDAHGRADSSGMDRTEALARTEVPTLVTVAPAEPVSPPPHPQHLAQAVRGARLVEIPGMGHALPREVHAPLAAAILAHTAEHTAGV</sequence>
<dbReference type="Pfam" id="PF00561">
    <property type="entry name" value="Abhydrolase_1"/>
    <property type="match status" value="1"/>
</dbReference>
<name>A0ABQ5P9J8_9ACTN</name>
<keyword evidence="3" id="KW-1185">Reference proteome</keyword>
<dbReference type="Gene3D" id="3.40.50.1820">
    <property type="entry name" value="alpha/beta hydrolase"/>
    <property type="match status" value="1"/>
</dbReference>
<organism evidence="2 3">
    <name type="scientific">Streptomyces yaizuensis</name>
    <dbReference type="NCBI Taxonomy" id="2989713"/>
    <lineage>
        <taxon>Bacteria</taxon>
        <taxon>Bacillati</taxon>
        <taxon>Actinomycetota</taxon>
        <taxon>Actinomycetes</taxon>
        <taxon>Kitasatosporales</taxon>
        <taxon>Streptomycetaceae</taxon>
        <taxon>Streptomyces</taxon>
    </lineage>
</organism>
<feature type="domain" description="AB hydrolase-1" evidence="1">
    <location>
        <begin position="26"/>
        <end position="272"/>
    </location>
</feature>
<protein>
    <submittedName>
        <fullName evidence="2">Alpha/beta fold hydrolase</fullName>
    </submittedName>
</protein>
<dbReference type="InterPro" id="IPR050471">
    <property type="entry name" value="AB_hydrolase"/>
</dbReference>
<reference evidence="2 3" key="1">
    <citation type="submission" date="2022-10" db="EMBL/GenBank/DDBJ databases">
        <title>Draft genome sequence of Streptomyces sp. YSPA8.</title>
        <authorList>
            <person name="Moriuchi R."/>
            <person name="Dohra H."/>
            <person name="Yamamura H."/>
            <person name="Kodani S."/>
        </authorList>
    </citation>
    <scope>NUCLEOTIDE SEQUENCE [LARGE SCALE GENOMIC DNA]</scope>
    <source>
        <strain evidence="2 3">YSPA8</strain>
    </source>
</reference>
<dbReference type="PANTHER" id="PTHR43433:SF5">
    <property type="entry name" value="AB HYDROLASE-1 DOMAIN-CONTAINING PROTEIN"/>
    <property type="match status" value="1"/>
</dbReference>
<dbReference type="GO" id="GO:0016787">
    <property type="term" value="F:hydrolase activity"/>
    <property type="evidence" value="ECO:0007669"/>
    <property type="project" value="UniProtKB-KW"/>
</dbReference>
<accession>A0ABQ5P9J8</accession>
<keyword evidence="2" id="KW-0378">Hydrolase</keyword>
<evidence type="ECO:0000259" key="1">
    <source>
        <dbReference type="Pfam" id="PF00561"/>
    </source>
</evidence>
<dbReference type="PANTHER" id="PTHR43433">
    <property type="entry name" value="HYDROLASE, ALPHA/BETA FOLD FAMILY PROTEIN"/>
    <property type="match status" value="1"/>
</dbReference>
<comment type="caution">
    <text evidence="2">The sequence shown here is derived from an EMBL/GenBank/DDBJ whole genome shotgun (WGS) entry which is preliminary data.</text>
</comment>
<evidence type="ECO:0000313" key="3">
    <source>
        <dbReference type="Proteomes" id="UP001291653"/>
    </source>
</evidence>
<dbReference type="InterPro" id="IPR000073">
    <property type="entry name" value="AB_hydrolase_1"/>
</dbReference>
<dbReference type="SUPFAM" id="SSF53474">
    <property type="entry name" value="alpha/beta-Hydrolases"/>
    <property type="match status" value="1"/>
</dbReference>
<dbReference type="InterPro" id="IPR029058">
    <property type="entry name" value="AB_hydrolase_fold"/>
</dbReference>
<dbReference type="RefSeq" id="WP_323451211.1">
    <property type="nucleotide sequence ID" value="NZ_BSBI01000019.1"/>
</dbReference>